<proteinExistence type="predicted"/>
<reference evidence="2 3" key="1">
    <citation type="journal article" date="2018" name="Sci. Rep.">
        <title>Genomic signatures of local adaptation to the degree of environmental predictability in rotifers.</title>
        <authorList>
            <person name="Franch-Gras L."/>
            <person name="Hahn C."/>
            <person name="Garcia-Roger E.M."/>
            <person name="Carmona M.J."/>
            <person name="Serra M."/>
            <person name="Gomez A."/>
        </authorList>
    </citation>
    <scope>NUCLEOTIDE SEQUENCE [LARGE SCALE GENOMIC DNA]</scope>
    <source>
        <strain evidence="2">HYR1</strain>
    </source>
</reference>
<evidence type="ECO:0000256" key="1">
    <source>
        <dbReference type="SAM" id="Phobius"/>
    </source>
</evidence>
<comment type="caution">
    <text evidence="2">The sequence shown here is derived from an EMBL/GenBank/DDBJ whole genome shotgun (WGS) entry which is preliminary data.</text>
</comment>
<protein>
    <submittedName>
        <fullName evidence="2">Uncharacterized protein</fullName>
    </submittedName>
</protein>
<keyword evidence="1" id="KW-1133">Transmembrane helix</keyword>
<dbReference type="Proteomes" id="UP000276133">
    <property type="component" value="Unassembled WGS sequence"/>
</dbReference>
<organism evidence="2 3">
    <name type="scientific">Brachionus plicatilis</name>
    <name type="common">Marine rotifer</name>
    <name type="synonym">Brachionus muelleri</name>
    <dbReference type="NCBI Taxonomy" id="10195"/>
    <lineage>
        <taxon>Eukaryota</taxon>
        <taxon>Metazoa</taxon>
        <taxon>Spiralia</taxon>
        <taxon>Gnathifera</taxon>
        <taxon>Rotifera</taxon>
        <taxon>Eurotatoria</taxon>
        <taxon>Monogononta</taxon>
        <taxon>Pseudotrocha</taxon>
        <taxon>Ploima</taxon>
        <taxon>Brachionidae</taxon>
        <taxon>Brachionus</taxon>
    </lineage>
</organism>
<gene>
    <name evidence="2" type="ORF">BpHYR1_043995</name>
</gene>
<feature type="transmembrane region" description="Helical" evidence="1">
    <location>
        <begin position="6"/>
        <end position="31"/>
    </location>
</feature>
<dbReference type="EMBL" id="REGN01005163">
    <property type="protein sequence ID" value="RNA14522.1"/>
    <property type="molecule type" value="Genomic_DNA"/>
</dbReference>
<keyword evidence="1" id="KW-0472">Membrane</keyword>
<feature type="transmembrane region" description="Helical" evidence="1">
    <location>
        <begin position="52"/>
        <end position="73"/>
    </location>
</feature>
<evidence type="ECO:0000313" key="2">
    <source>
        <dbReference type="EMBL" id="RNA14522.1"/>
    </source>
</evidence>
<keyword evidence="1" id="KW-0812">Transmembrane</keyword>
<dbReference type="AlphaFoldDB" id="A0A3M7QT73"/>
<sequence length="80" mass="9337">MVLNYFIFSIACFVFYMVIKKAFDCQIFHLYSKKSDEKLRDICNFKPQGPSIYFSQSGHGVGFLLSLYMRLIISSKSFEV</sequence>
<accession>A0A3M7QT73</accession>
<name>A0A3M7QT73_BRAPC</name>
<evidence type="ECO:0000313" key="3">
    <source>
        <dbReference type="Proteomes" id="UP000276133"/>
    </source>
</evidence>
<keyword evidence="3" id="KW-1185">Reference proteome</keyword>